<sequence length="148" mass="16532">MSRTLLLSIGPRGFSCVEDATAEITSYLTFLALFKRNTSTCPDLVRVSTLAGSQGPDLFKTPETRLQIPKLCKFTASQTDGLVDLHLIWMAKTKPDSWRSHIAWVHQVFEPYQFLSSLCLYCMVKRSCLSLGNLGKTGQTTENVNKLV</sequence>
<keyword evidence="2" id="KW-1185">Reference proteome</keyword>
<gene>
    <name evidence="1" type="ORF">ElyMa_006910600</name>
</gene>
<comment type="caution">
    <text evidence="1">The sequence shown here is derived from an EMBL/GenBank/DDBJ whole genome shotgun (WGS) entry which is preliminary data.</text>
</comment>
<name>A0AAV4JHH1_9GAST</name>
<dbReference type="Proteomes" id="UP000762676">
    <property type="component" value="Unassembled WGS sequence"/>
</dbReference>
<evidence type="ECO:0000313" key="1">
    <source>
        <dbReference type="EMBL" id="GFS20917.1"/>
    </source>
</evidence>
<dbReference type="AlphaFoldDB" id="A0AAV4JHH1"/>
<dbReference type="EMBL" id="BMAT01013830">
    <property type="protein sequence ID" value="GFS20917.1"/>
    <property type="molecule type" value="Genomic_DNA"/>
</dbReference>
<accession>A0AAV4JHH1</accession>
<evidence type="ECO:0000313" key="2">
    <source>
        <dbReference type="Proteomes" id="UP000762676"/>
    </source>
</evidence>
<reference evidence="1 2" key="1">
    <citation type="journal article" date="2021" name="Elife">
        <title>Chloroplast acquisition without the gene transfer in kleptoplastic sea slugs, Plakobranchus ocellatus.</title>
        <authorList>
            <person name="Maeda T."/>
            <person name="Takahashi S."/>
            <person name="Yoshida T."/>
            <person name="Shimamura S."/>
            <person name="Takaki Y."/>
            <person name="Nagai Y."/>
            <person name="Toyoda A."/>
            <person name="Suzuki Y."/>
            <person name="Arimoto A."/>
            <person name="Ishii H."/>
            <person name="Satoh N."/>
            <person name="Nishiyama T."/>
            <person name="Hasebe M."/>
            <person name="Maruyama T."/>
            <person name="Minagawa J."/>
            <person name="Obokata J."/>
            <person name="Shigenobu S."/>
        </authorList>
    </citation>
    <scope>NUCLEOTIDE SEQUENCE [LARGE SCALE GENOMIC DNA]</scope>
</reference>
<organism evidence="1 2">
    <name type="scientific">Elysia marginata</name>
    <dbReference type="NCBI Taxonomy" id="1093978"/>
    <lineage>
        <taxon>Eukaryota</taxon>
        <taxon>Metazoa</taxon>
        <taxon>Spiralia</taxon>
        <taxon>Lophotrochozoa</taxon>
        <taxon>Mollusca</taxon>
        <taxon>Gastropoda</taxon>
        <taxon>Heterobranchia</taxon>
        <taxon>Euthyneura</taxon>
        <taxon>Panpulmonata</taxon>
        <taxon>Sacoglossa</taxon>
        <taxon>Placobranchoidea</taxon>
        <taxon>Plakobranchidae</taxon>
        <taxon>Elysia</taxon>
    </lineage>
</organism>
<protein>
    <recommendedName>
        <fullName evidence="3">Proteasome assembly chaperone 2</fullName>
    </recommendedName>
</protein>
<evidence type="ECO:0008006" key="3">
    <source>
        <dbReference type="Google" id="ProtNLM"/>
    </source>
</evidence>
<proteinExistence type="predicted"/>